<protein>
    <submittedName>
        <fullName evidence="2">Uncharacterized protein</fullName>
    </submittedName>
</protein>
<name>A0A368GS45_ANCCA</name>
<dbReference type="AlphaFoldDB" id="A0A368GS45"/>
<dbReference type="EMBL" id="JOJR01000093">
    <property type="protein sequence ID" value="RCN45757.1"/>
    <property type="molecule type" value="Genomic_DNA"/>
</dbReference>
<keyword evidence="1" id="KW-0732">Signal</keyword>
<comment type="caution">
    <text evidence="2">The sequence shown here is derived from an EMBL/GenBank/DDBJ whole genome shotgun (WGS) entry which is preliminary data.</text>
</comment>
<keyword evidence="3" id="KW-1185">Reference proteome</keyword>
<proteinExistence type="predicted"/>
<evidence type="ECO:0000313" key="3">
    <source>
        <dbReference type="Proteomes" id="UP000252519"/>
    </source>
</evidence>
<sequence length="97" mass="10560">LLTILVTLASTIDPAYSSHFKPNVIVNIRLCSTYLLGKPIYKYDEPNWQSYGANDITPTIGSTGAVSFKHPRPTSPVENGVLQLQSNLAAENTLSIL</sequence>
<evidence type="ECO:0000313" key="2">
    <source>
        <dbReference type="EMBL" id="RCN45757.1"/>
    </source>
</evidence>
<feature type="signal peptide" evidence="1">
    <location>
        <begin position="1"/>
        <end position="17"/>
    </location>
</feature>
<feature type="non-terminal residue" evidence="2">
    <location>
        <position position="1"/>
    </location>
</feature>
<reference evidence="2 3" key="1">
    <citation type="submission" date="2014-10" db="EMBL/GenBank/DDBJ databases">
        <title>Draft genome of the hookworm Ancylostoma caninum.</title>
        <authorList>
            <person name="Mitreva M."/>
        </authorList>
    </citation>
    <scope>NUCLEOTIDE SEQUENCE [LARGE SCALE GENOMIC DNA]</scope>
    <source>
        <strain evidence="2 3">Baltimore</strain>
    </source>
</reference>
<accession>A0A368GS45</accession>
<gene>
    <name evidence="2" type="ORF">ANCCAN_08207</name>
</gene>
<feature type="chain" id="PRO_5016894046" evidence="1">
    <location>
        <begin position="18"/>
        <end position="97"/>
    </location>
</feature>
<dbReference type="Proteomes" id="UP000252519">
    <property type="component" value="Unassembled WGS sequence"/>
</dbReference>
<evidence type="ECO:0000256" key="1">
    <source>
        <dbReference type="SAM" id="SignalP"/>
    </source>
</evidence>
<dbReference type="OrthoDB" id="10636314at2759"/>
<organism evidence="2 3">
    <name type="scientific">Ancylostoma caninum</name>
    <name type="common">Dog hookworm</name>
    <dbReference type="NCBI Taxonomy" id="29170"/>
    <lineage>
        <taxon>Eukaryota</taxon>
        <taxon>Metazoa</taxon>
        <taxon>Ecdysozoa</taxon>
        <taxon>Nematoda</taxon>
        <taxon>Chromadorea</taxon>
        <taxon>Rhabditida</taxon>
        <taxon>Rhabditina</taxon>
        <taxon>Rhabditomorpha</taxon>
        <taxon>Strongyloidea</taxon>
        <taxon>Ancylostomatidae</taxon>
        <taxon>Ancylostomatinae</taxon>
        <taxon>Ancylostoma</taxon>
    </lineage>
</organism>